<gene>
    <name evidence="3" type="ORF">GCM10009827_096880</name>
</gene>
<keyword evidence="4" id="KW-1185">Reference proteome</keyword>
<dbReference type="Pfam" id="PF00106">
    <property type="entry name" value="adh_short"/>
    <property type="match status" value="1"/>
</dbReference>
<dbReference type="Pfam" id="PF13561">
    <property type="entry name" value="adh_short_C2"/>
    <property type="match status" value="1"/>
</dbReference>
<comment type="caution">
    <text evidence="3">The sequence shown here is derived from an EMBL/GenBank/DDBJ whole genome shotgun (WGS) entry which is preliminary data.</text>
</comment>
<protein>
    <submittedName>
        <fullName evidence="3">Coniferyl-alcohol dehydrogenase</fullName>
    </submittedName>
</protein>
<proteinExistence type="inferred from homology"/>
<dbReference type="InterPro" id="IPR002347">
    <property type="entry name" value="SDR_fam"/>
</dbReference>
<dbReference type="PANTHER" id="PTHR43477">
    <property type="entry name" value="DIHYDROANTICAPSIN 7-DEHYDROGENASE"/>
    <property type="match status" value="1"/>
</dbReference>
<dbReference type="PANTHER" id="PTHR43477:SF1">
    <property type="entry name" value="DIHYDROANTICAPSIN 7-DEHYDROGENASE"/>
    <property type="match status" value="1"/>
</dbReference>
<comment type="similarity">
    <text evidence="1">Belongs to the short-chain dehydrogenases/reductases (SDR) family.</text>
</comment>
<evidence type="ECO:0000256" key="2">
    <source>
        <dbReference type="ARBA" id="ARBA00023002"/>
    </source>
</evidence>
<organism evidence="3 4">
    <name type="scientific">Dactylosporangium maewongense</name>
    <dbReference type="NCBI Taxonomy" id="634393"/>
    <lineage>
        <taxon>Bacteria</taxon>
        <taxon>Bacillati</taxon>
        <taxon>Actinomycetota</taxon>
        <taxon>Actinomycetes</taxon>
        <taxon>Micromonosporales</taxon>
        <taxon>Micromonosporaceae</taxon>
        <taxon>Dactylosporangium</taxon>
    </lineage>
</organism>
<dbReference type="PRINTS" id="PR00081">
    <property type="entry name" value="GDHRDH"/>
</dbReference>
<evidence type="ECO:0000256" key="1">
    <source>
        <dbReference type="ARBA" id="ARBA00006484"/>
    </source>
</evidence>
<evidence type="ECO:0000313" key="3">
    <source>
        <dbReference type="EMBL" id="GAA1560292.1"/>
    </source>
</evidence>
<dbReference type="Proteomes" id="UP001501470">
    <property type="component" value="Unassembled WGS sequence"/>
</dbReference>
<name>A0ABP4NE00_9ACTN</name>
<dbReference type="InterPro" id="IPR051122">
    <property type="entry name" value="SDR_DHRS6-like"/>
</dbReference>
<sequence length="267" mass="27436">MVTGCASGIGERLVHLLHRRGARVTGLDRTPTTAPVARFVRVDLADSASIGAAVEAVGGPVDALFNVAGLSGAADPATIVGVNFVGTRELTEALLERMEPGAAVVSTASIAASHYLERRELVAGLLATRDRAEATRWCRDHAADIGTGYAVSKDAIVWYTMTRAVALAAGGIRINCVAPGLTATPILDASRAARGDAFLEAIPKPLGRVAEPEEQASVLAFLNSDDASYVSGQVIWADGGYLAGVATGQLPHRTGSVGTAAPSGDRP</sequence>
<evidence type="ECO:0000313" key="4">
    <source>
        <dbReference type="Proteomes" id="UP001501470"/>
    </source>
</evidence>
<dbReference type="Gene3D" id="3.40.50.720">
    <property type="entry name" value="NAD(P)-binding Rossmann-like Domain"/>
    <property type="match status" value="1"/>
</dbReference>
<accession>A0ABP4NE00</accession>
<dbReference type="NCBIfam" id="NF009092">
    <property type="entry name" value="PRK12428.1"/>
    <property type="match status" value="1"/>
</dbReference>
<keyword evidence="2" id="KW-0560">Oxidoreductase</keyword>
<dbReference type="InterPro" id="IPR036291">
    <property type="entry name" value="NAD(P)-bd_dom_sf"/>
</dbReference>
<dbReference type="SUPFAM" id="SSF51735">
    <property type="entry name" value="NAD(P)-binding Rossmann-fold domains"/>
    <property type="match status" value="1"/>
</dbReference>
<reference evidence="4" key="1">
    <citation type="journal article" date="2019" name="Int. J. Syst. Evol. Microbiol.">
        <title>The Global Catalogue of Microorganisms (GCM) 10K type strain sequencing project: providing services to taxonomists for standard genome sequencing and annotation.</title>
        <authorList>
            <consortium name="The Broad Institute Genomics Platform"/>
            <consortium name="The Broad Institute Genome Sequencing Center for Infectious Disease"/>
            <person name="Wu L."/>
            <person name="Ma J."/>
        </authorList>
    </citation>
    <scope>NUCLEOTIDE SEQUENCE [LARGE SCALE GENOMIC DNA]</scope>
    <source>
        <strain evidence="4">JCM 15933</strain>
    </source>
</reference>
<dbReference type="EMBL" id="BAAAQD010000029">
    <property type="protein sequence ID" value="GAA1560292.1"/>
    <property type="molecule type" value="Genomic_DNA"/>
</dbReference>